<proteinExistence type="inferred from homology"/>
<dbReference type="PROSITE" id="PS51257">
    <property type="entry name" value="PROKAR_LIPOPROTEIN"/>
    <property type="match status" value="1"/>
</dbReference>
<feature type="chain" id="PRO_5003720815" description="Glycosidase" evidence="4">
    <location>
        <begin position="21"/>
        <end position="384"/>
    </location>
</feature>
<dbReference type="PANTHER" id="PTHR34106">
    <property type="entry name" value="GLYCOSIDASE"/>
    <property type="match status" value="1"/>
</dbReference>
<dbReference type="CDD" id="cd18610">
    <property type="entry name" value="GH130_BT3780-like"/>
    <property type="match status" value="1"/>
</dbReference>
<dbReference type="PANTHER" id="PTHR34106:SF5">
    <property type="entry name" value="GLYCOSIDASE"/>
    <property type="match status" value="1"/>
</dbReference>
<evidence type="ECO:0000256" key="4">
    <source>
        <dbReference type="SAM" id="SignalP"/>
    </source>
</evidence>
<dbReference type="InterPro" id="IPR023296">
    <property type="entry name" value="Glyco_hydro_beta-prop_sf"/>
</dbReference>
<dbReference type="Gene3D" id="2.115.10.20">
    <property type="entry name" value="Glycosyl hydrolase domain, family 43"/>
    <property type="match status" value="1"/>
</dbReference>
<dbReference type="AlphaFoldDB" id="I9GYH8"/>
<evidence type="ECO:0008006" key="7">
    <source>
        <dbReference type="Google" id="ProtNLM"/>
    </source>
</evidence>
<dbReference type="EMBL" id="AGXS01000015">
    <property type="protein sequence ID" value="EIY52199.1"/>
    <property type="molecule type" value="Genomic_DNA"/>
</dbReference>
<keyword evidence="6" id="KW-1185">Reference proteome</keyword>
<comment type="similarity">
    <text evidence="3">Belongs to the glycosyl hydrolase 130 family.</text>
</comment>
<sequence length="384" mass="43808">MKLKYIGSNLLLLLLLVGCASDKTQLTDWQLIPFTKNQGKNICLVPIPDTKFFCPIRQTFVYWEAKDVFNPATVVRNDTLFMIYRAEDEIGKYAGTSRLGLAFSTDGSNFIRHAEPVVYPNNDEYKNYEWEGGVEDPRIVESEDGVYYLTYTAYNGDKARLFVATSTDLRSWTKYGSIFKKYNNGELVNIWSKAGSVVCRKEGERLIATKINGKYWMFWGESNIYMATSENLIDWSPIEETDTTKTVYDFIRNHRMFKTLFTPRQGMFDSGLVEPGPPAIITPKGILFIYNSRNSDNPRMTPDSAYQPGEYTSAQILLDKDDPTVVLERAHEPFLKPDQQSEINGQVGNVCFAEGLSFYKGKWFLYYGTADSKIGVAQCDKLIH</sequence>
<dbReference type="Pfam" id="PF04041">
    <property type="entry name" value="Glyco_hydro_130"/>
    <property type="match status" value="1"/>
</dbReference>
<dbReference type="SUPFAM" id="SSF75005">
    <property type="entry name" value="Arabinanase/levansucrase/invertase"/>
    <property type="match status" value="1"/>
</dbReference>
<evidence type="ECO:0000256" key="1">
    <source>
        <dbReference type="ARBA" id="ARBA00022676"/>
    </source>
</evidence>
<organism evidence="5 6">
    <name type="scientific">Bacteroides nordii CL02T12C05</name>
    <dbReference type="NCBI Taxonomy" id="997884"/>
    <lineage>
        <taxon>Bacteria</taxon>
        <taxon>Pseudomonadati</taxon>
        <taxon>Bacteroidota</taxon>
        <taxon>Bacteroidia</taxon>
        <taxon>Bacteroidales</taxon>
        <taxon>Bacteroidaceae</taxon>
        <taxon>Bacteroides</taxon>
    </lineage>
</organism>
<dbReference type="Proteomes" id="UP000003089">
    <property type="component" value="Unassembled WGS sequence"/>
</dbReference>
<keyword evidence="4" id="KW-0732">Signal</keyword>
<evidence type="ECO:0000256" key="3">
    <source>
        <dbReference type="ARBA" id="ARBA00024356"/>
    </source>
</evidence>
<keyword evidence="1" id="KW-0328">Glycosyltransferase</keyword>
<protein>
    <recommendedName>
        <fullName evidence="7">Glycosidase</fullName>
    </recommendedName>
</protein>
<dbReference type="PATRIC" id="fig|997884.3.peg.1776"/>
<evidence type="ECO:0000256" key="2">
    <source>
        <dbReference type="ARBA" id="ARBA00022679"/>
    </source>
</evidence>
<dbReference type="InterPro" id="IPR007184">
    <property type="entry name" value="Mannoside_phosphorylase"/>
</dbReference>
<name>I9GYH8_9BACE</name>
<gene>
    <name evidence="5" type="ORF">HMPREF1068_01746</name>
</gene>
<accession>I9GYH8</accession>
<evidence type="ECO:0000313" key="6">
    <source>
        <dbReference type="Proteomes" id="UP000003089"/>
    </source>
</evidence>
<dbReference type="HOGENOM" id="CLU_046648_3_0_10"/>
<feature type="signal peptide" evidence="4">
    <location>
        <begin position="1"/>
        <end position="20"/>
    </location>
</feature>
<comment type="caution">
    <text evidence="5">The sequence shown here is derived from an EMBL/GenBank/DDBJ whole genome shotgun (WGS) entry which is preliminary data.</text>
</comment>
<keyword evidence="2" id="KW-0808">Transferase</keyword>
<dbReference type="STRING" id="997884.HMPREF1068_01746"/>
<evidence type="ECO:0000313" key="5">
    <source>
        <dbReference type="EMBL" id="EIY52199.1"/>
    </source>
</evidence>
<dbReference type="GO" id="GO:0016757">
    <property type="term" value="F:glycosyltransferase activity"/>
    <property type="evidence" value="ECO:0007669"/>
    <property type="project" value="UniProtKB-KW"/>
</dbReference>
<reference evidence="5 6" key="1">
    <citation type="submission" date="2012-02" db="EMBL/GenBank/DDBJ databases">
        <title>The Genome Sequence of Bacteroides nordii CL02T12C05.</title>
        <authorList>
            <consortium name="The Broad Institute Genome Sequencing Platform"/>
            <person name="Earl A."/>
            <person name="Ward D."/>
            <person name="Feldgarden M."/>
            <person name="Gevers D."/>
            <person name="Zitomersky N.L."/>
            <person name="Coyne M.J."/>
            <person name="Comstock L.E."/>
            <person name="Young S.K."/>
            <person name="Zeng Q."/>
            <person name="Gargeya S."/>
            <person name="Fitzgerald M."/>
            <person name="Haas B."/>
            <person name="Abouelleil A."/>
            <person name="Alvarado L."/>
            <person name="Arachchi H.M."/>
            <person name="Berlin A."/>
            <person name="Chapman S.B."/>
            <person name="Gearin G."/>
            <person name="Goldberg J."/>
            <person name="Griggs A."/>
            <person name="Gujja S."/>
            <person name="Hansen M."/>
            <person name="Heiman D."/>
            <person name="Howarth C."/>
            <person name="Larimer J."/>
            <person name="Lui A."/>
            <person name="MacDonald P.J.P."/>
            <person name="McCowen C."/>
            <person name="Montmayeur A."/>
            <person name="Murphy C."/>
            <person name="Neiman D."/>
            <person name="Pearson M."/>
            <person name="Priest M."/>
            <person name="Roberts A."/>
            <person name="Saif S."/>
            <person name="Shea T."/>
            <person name="Sisk P."/>
            <person name="Stolte C."/>
            <person name="Sykes S."/>
            <person name="Wortman J."/>
            <person name="Nusbaum C."/>
            <person name="Birren B."/>
        </authorList>
    </citation>
    <scope>NUCLEOTIDE SEQUENCE [LARGE SCALE GENOMIC DNA]</scope>
    <source>
        <strain evidence="5 6">CL02T12C05</strain>
    </source>
</reference>
<dbReference type="eggNOG" id="COG2152">
    <property type="taxonomic scope" value="Bacteria"/>
</dbReference>
<dbReference type="RefSeq" id="WP_007484778.1">
    <property type="nucleotide sequence ID" value="NZ_JH724314.1"/>
</dbReference>
<dbReference type="PIRSF" id="PIRSF016202">
    <property type="entry name" value="PH1107"/>
    <property type="match status" value="1"/>
</dbReference>
<dbReference type="GeneID" id="69501445"/>